<protein>
    <recommendedName>
        <fullName evidence="5">RBR-type E3 ubiquitin transferase</fullName>
        <ecNumber evidence="5">2.3.2.31</ecNumber>
    </recommendedName>
</protein>
<dbReference type="GO" id="GO:0008270">
    <property type="term" value="F:zinc ion binding"/>
    <property type="evidence" value="ECO:0007669"/>
    <property type="project" value="UniProtKB-KW"/>
</dbReference>
<evidence type="ECO:0000256" key="3">
    <source>
        <dbReference type="ARBA" id="ARBA00004906"/>
    </source>
</evidence>
<dbReference type="GeneID" id="111315389"/>
<evidence type="ECO:0000256" key="1">
    <source>
        <dbReference type="ARBA" id="ARBA00001798"/>
    </source>
</evidence>
<dbReference type="AlphaFoldDB" id="A0A6P6B6Z5"/>
<keyword evidence="9" id="KW-0863">Zinc-finger</keyword>
<evidence type="ECO:0000259" key="12">
    <source>
        <dbReference type="PROSITE" id="PS51873"/>
    </source>
</evidence>
<dbReference type="InterPro" id="IPR045840">
    <property type="entry name" value="Ariadne"/>
</dbReference>
<dbReference type="Proteomes" id="UP000515121">
    <property type="component" value="Unplaced"/>
</dbReference>
<dbReference type="InterPro" id="IPR044066">
    <property type="entry name" value="TRIAD_supradom"/>
</dbReference>
<dbReference type="CDD" id="cd20346">
    <property type="entry name" value="BRcat_RBR_ANKIB1"/>
    <property type="match status" value="1"/>
</dbReference>
<dbReference type="RefSeq" id="XP_022772810.1">
    <property type="nucleotide sequence ID" value="XM_022917075.1"/>
</dbReference>
<evidence type="ECO:0000256" key="5">
    <source>
        <dbReference type="ARBA" id="ARBA00012251"/>
    </source>
</evidence>
<dbReference type="GO" id="GO:0061630">
    <property type="term" value="F:ubiquitin protein ligase activity"/>
    <property type="evidence" value="ECO:0007669"/>
    <property type="project" value="UniProtKB-EC"/>
</dbReference>
<reference evidence="14" key="1">
    <citation type="submission" date="2025-08" db="UniProtKB">
        <authorList>
            <consortium name="RefSeq"/>
        </authorList>
    </citation>
    <scope>IDENTIFICATION</scope>
    <source>
        <tissue evidence="14">Fruit stalk</tissue>
    </source>
</reference>
<dbReference type="EC" id="2.3.2.31" evidence="5"/>
<evidence type="ECO:0000256" key="7">
    <source>
        <dbReference type="ARBA" id="ARBA00022723"/>
    </source>
</evidence>
<dbReference type="CDD" id="cd22586">
    <property type="entry name" value="Rcat_RBR_ARI1-like"/>
    <property type="match status" value="1"/>
</dbReference>
<keyword evidence="8" id="KW-0677">Repeat</keyword>
<keyword evidence="6" id="KW-0808">Transferase</keyword>
<sequence>MGDYMSSDNEHYHEDDNGDFYDDDGGDDSSVGFQALETELLSAYATFPPTKVITKESLLAAQREDLHRVMDLLSLKEHHARTLLIHYCWDVDKVLAVLVEYGWTEHFIVKINEGQSRRIRCMALKCNAVCDEEKIRQLVSIRDPNLSEKFDRVLLESYIEDNRRVKWCPSVPHCGNAIRIEDDELCEVECPCGMQFCFSCLSEAHSPCSCLMWELWSKKCQDESETVNWITINTKPCPKCHKPVEKNGGCNHVSCLCGQSFCWICGTATGRDHTYTSITGHSCGRYKNDHEKKSELARHYLERYIHYHNRYKAHIDSLKLESKLKETIIGKINILEENLSTSKDFSWIINGLYRLFRSRCILSYSYAFAYYMFGDDQFKDEMSKTERKIKQNLFEDQQQQFEANVEKLSSVLEEKFDTYSENDILSFRMRIIALSGTTDNLCRNLYEYIETDLLGSLQRTVHRIAPYRSKGVEKASS</sequence>
<accession>A0A6P6B6Z5</accession>
<comment type="pathway">
    <text evidence="3">Protein modification; protein ubiquitination.</text>
</comment>
<dbReference type="Pfam" id="PF21235">
    <property type="entry name" value="UBA_ARI1"/>
    <property type="match status" value="1"/>
</dbReference>
<dbReference type="PROSITE" id="PS51873">
    <property type="entry name" value="TRIAD"/>
    <property type="match status" value="1"/>
</dbReference>
<comment type="catalytic activity">
    <reaction evidence="1">
        <text>[E2 ubiquitin-conjugating enzyme]-S-ubiquitinyl-L-cysteine + [acceptor protein]-L-lysine = [E2 ubiquitin-conjugating enzyme]-L-cysteine + [acceptor protein]-N(6)-ubiquitinyl-L-lysine.</text>
        <dbReference type="EC" id="2.3.2.31"/>
    </reaction>
</comment>
<proteinExistence type="inferred from homology"/>
<dbReference type="InterPro" id="IPR013083">
    <property type="entry name" value="Znf_RING/FYVE/PHD"/>
</dbReference>
<evidence type="ECO:0000256" key="4">
    <source>
        <dbReference type="ARBA" id="ARBA00005884"/>
    </source>
</evidence>
<dbReference type="InterPro" id="IPR048962">
    <property type="entry name" value="ARIH1-like_UBL"/>
</dbReference>
<evidence type="ECO:0000313" key="13">
    <source>
        <dbReference type="Proteomes" id="UP000515121"/>
    </source>
</evidence>
<evidence type="ECO:0000256" key="10">
    <source>
        <dbReference type="ARBA" id="ARBA00022786"/>
    </source>
</evidence>
<evidence type="ECO:0000313" key="14">
    <source>
        <dbReference type="RefSeq" id="XP_022772810.1"/>
    </source>
</evidence>
<comment type="cofactor">
    <cofactor evidence="2">
        <name>Zn(2+)</name>
        <dbReference type="ChEBI" id="CHEBI:29105"/>
    </cofactor>
</comment>
<evidence type="ECO:0000256" key="11">
    <source>
        <dbReference type="ARBA" id="ARBA00022833"/>
    </source>
</evidence>
<dbReference type="SMART" id="SM00647">
    <property type="entry name" value="IBR"/>
    <property type="match status" value="2"/>
</dbReference>
<dbReference type="Pfam" id="PF01485">
    <property type="entry name" value="IBR"/>
    <property type="match status" value="1"/>
</dbReference>
<dbReference type="Gene3D" id="1.20.120.1750">
    <property type="match status" value="1"/>
</dbReference>
<dbReference type="UniPathway" id="UPA00143"/>
<comment type="similarity">
    <text evidence="4">Belongs to the RBR family. Ariadne subfamily.</text>
</comment>
<evidence type="ECO:0000256" key="9">
    <source>
        <dbReference type="ARBA" id="ARBA00022771"/>
    </source>
</evidence>
<dbReference type="SUPFAM" id="SSF57850">
    <property type="entry name" value="RING/U-box"/>
    <property type="match status" value="2"/>
</dbReference>
<dbReference type="InterPro" id="IPR002867">
    <property type="entry name" value="IBR_dom"/>
</dbReference>
<dbReference type="InterPro" id="IPR054694">
    <property type="entry name" value="Parkin-like_IBR"/>
</dbReference>
<keyword evidence="13" id="KW-1185">Reference proteome</keyword>
<evidence type="ECO:0000256" key="6">
    <source>
        <dbReference type="ARBA" id="ARBA00022679"/>
    </source>
</evidence>
<dbReference type="InterPro" id="IPR031127">
    <property type="entry name" value="E3_UB_ligase_RBR"/>
</dbReference>
<feature type="domain" description="RING-type" evidence="12">
    <location>
        <begin position="76"/>
        <end position="287"/>
    </location>
</feature>
<keyword evidence="10" id="KW-0833">Ubl conjugation pathway</keyword>
<gene>
    <name evidence="14" type="primary">LOC111315389</name>
</gene>
<organism evidence="13 14">
    <name type="scientific">Durio zibethinus</name>
    <name type="common">Durian</name>
    <dbReference type="NCBI Taxonomy" id="66656"/>
    <lineage>
        <taxon>Eukaryota</taxon>
        <taxon>Viridiplantae</taxon>
        <taxon>Streptophyta</taxon>
        <taxon>Embryophyta</taxon>
        <taxon>Tracheophyta</taxon>
        <taxon>Spermatophyta</taxon>
        <taxon>Magnoliopsida</taxon>
        <taxon>eudicotyledons</taxon>
        <taxon>Gunneridae</taxon>
        <taxon>Pentapetalae</taxon>
        <taxon>rosids</taxon>
        <taxon>malvids</taxon>
        <taxon>Malvales</taxon>
        <taxon>Malvaceae</taxon>
        <taxon>Helicteroideae</taxon>
        <taxon>Durio</taxon>
    </lineage>
</organism>
<evidence type="ECO:0000256" key="8">
    <source>
        <dbReference type="ARBA" id="ARBA00022737"/>
    </source>
</evidence>
<name>A0A6P6B6Z5_DURZI</name>
<evidence type="ECO:0000256" key="2">
    <source>
        <dbReference type="ARBA" id="ARBA00001947"/>
    </source>
</evidence>
<keyword evidence="11" id="KW-0862">Zinc</keyword>
<dbReference type="FunFam" id="1.20.120.1750:FF:000013">
    <property type="entry name" value="RBR-type E3 ubiquitin transferase"/>
    <property type="match status" value="1"/>
</dbReference>
<dbReference type="GO" id="GO:0016567">
    <property type="term" value="P:protein ubiquitination"/>
    <property type="evidence" value="ECO:0007669"/>
    <property type="project" value="UniProtKB-UniPathway"/>
</dbReference>
<dbReference type="PANTHER" id="PTHR11685">
    <property type="entry name" value="RBR FAMILY RING FINGER AND IBR DOMAIN-CONTAINING"/>
    <property type="match status" value="1"/>
</dbReference>
<keyword evidence="7" id="KW-0479">Metal-binding</keyword>
<dbReference type="Gene3D" id="3.30.40.10">
    <property type="entry name" value="Zinc/RING finger domain, C3HC4 (zinc finger)"/>
    <property type="match status" value="1"/>
</dbReference>
<dbReference type="Pfam" id="PF19422">
    <property type="entry name" value="Ariadne"/>
    <property type="match status" value="1"/>
</dbReference>
<dbReference type="Pfam" id="PF22605">
    <property type="entry name" value="IBR_2"/>
    <property type="match status" value="1"/>
</dbReference>